<sequence length="86" mass="9918">MKTYRNPKVSYLVPTQSSKYCKIAHLISQILDAVDGQAARSLQQTSRFVAVLDMLIDRMTESRLSLWDEKMGLCPIFYALVDREYV</sequence>
<dbReference type="InParanoid" id="F4RG34"/>
<keyword evidence="2" id="KW-1185">Reference proteome</keyword>
<reference evidence="2" key="1">
    <citation type="journal article" date="2011" name="Proc. Natl. Acad. Sci. U.S.A.">
        <title>Obligate biotrophy features unraveled by the genomic analysis of rust fungi.</title>
        <authorList>
            <person name="Duplessis S."/>
            <person name="Cuomo C.A."/>
            <person name="Lin Y.-C."/>
            <person name="Aerts A."/>
            <person name="Tisserant E."/>
            <person name="Veneault-Fourrey C."/>
            <person name="Joly D.L."/>
            <person name="Hacquard S."/>
            <person name="Amselem J."/>
            <person name="Cantarel B.L."/>
            <person name="Chiu R."/>
            <person name="Coutinho P.M."/>
            <person name="Feau N."/>
            <person name="Field M."/>
            <person name="Frey P."/>
            <person name="Gelhaye E."/>
            <person name="Goldberg J."/>
            <person name="Grabherr M.G."/>
            <person name="Kodira C.D."/>
            <person name="Kohler A."/>
            <person name="Kuees U."/>
            <person name="Lindquist E.A."/>
            <person name="Lucas S.M."/>
            <person name="Mago R."/>
            <person name="Mauceli E."/>
            <person name="Morin E."/>
            <person name="Murat C."/>
            <person name="Pangilinan J.L."/>
            <person name="Park R."/>
            <person name="Pearson M."/>
            <person name="Quesneville H."/>
            <person name="Rouhier N."/>
            <person name="Sakthikumar S."/>
            <person name="Salamov A.A."/>
            <person name="Schmutz J."/>
            <person name="Selles B."/>
            <person name="Shapiro H."/>
            <person name="Tanguay P."/>
            <person name="Tuskan G.A."/>
            <person name="Henrissat B."/>
            <person name="Van de Peer Y."/>
            <person name="Rouze P."/>
            <person name="Ellis J.G."/>
            <person name="Dodds P.N."/>
            <person name="Schein J.E."/>
            <person name="Zhong S."/>
            <person name="Hamelin R.C."/>
            <person name="Grigoriev I.V."/>
            <person name="Szabo L.J."/>
            <person name="Martin F."/>
        </authorList>
    </citation>
    <scope>NUCLEOTIDE SEQUENCE [LARGE SCALE GENOMIC DNA]</scope>
    <source>
        <strain evidence="2">98AG31 / pathotype 3-4-7</strain>
    </source>
</reference>
<evidence type="ECO:0000313" key="2">
    <source>
        <dbReference type="Proteomes" id="UP000001072"/>
    </source>
</evidence>
<dbReference type="Proteomes" id="UP000001072">
    <property type="component" value="Unassembled WGS sequence"/>
</dbReference>
<dbReference type="GO" id="GO:0016020">
    <property type="term" value="C:membrane"/>
    <property type="evidence" value="ECO:0007669"/>
    <property type="project" value="InterPro"/>
</dbReference>
<dbReference type="EMBL" id="GL883100">
    <property type="protein sequence ID" value="EGG08537.1"/>
    <property type="molecule type" value="Genomic_DNA"/>
</dbReference>
<accession>F4RG34</accession>
<protein>
    <submittedName>
        <fullName evidence="1">Uncharacterized protein</fullName>
    </submittedName>
</protein>
<dbReference type="GeneID" id="18933591"/>
<organism evidence="2">
    <name type="scientific">Melampsora larici-populina (strain 98AG31 / pathotype 3-4-7)</name>
    <name type="common">Poplar leaf rust fungus</name>
    <dbReference type="NCBI Taxonomy" id="747676"/>
    <lineage>
        <taxon>Eukaryota</taxon>
        <taxon>Fungi</taxon>
        <taxon>Dikarya</taxon>
        <taxon>Basidiomycota</taxon>
        <taxon>Pucciniomycotina</taxon>
        <taxon>Pucciniomycetes</taxon>
        <taxon>Pucciniales</taxon>
        <taxon>Melampsoraceae</taxon>
        <taxon>Melampsora</taxon>
    </lineage>
</organism>
<dbReference type="GO" id="GO:0008654">
    <property type="term" value="P:phospholipid biosynthetic process"/>
    <property type="evidence" value="ECO:0007669"/>
    <property type="project" value="InterPro"/>
</dbReference>
<dbReference type="InterPro" id="IPR043130">
    <property type="entry name" value="CDP-OH_PTrfase_TM_dom"/>
</dbReference>
<dbReference type="GO" id="GO:0016780">
    <property type="term" value="F:phosphotransferase activity, for other substituted phosphate groups"/>
    <property type="evidence" value="ECO:0007669"/>
    <property type="project" value="InterPro"/>
</dbReference>
<dbReference type="VEuPathDB" id="FungiDB:MELLADRAFT_84735"/>
<dbReference type="InterPro" id="IPR000462">
    <property type="entry name" value="CDP-OH_P_trans"/>
</dbReference>
<dbReference type="AlphaFoldDB" id="F4RG34"/>
<dbReference type="OrthoDB" id="10251079at2759"/>
<dbReference type="Gene3D" id="1.20.120.1760">
    <property type="match status" value="1"/>
</dbReference>
<dbReference type="Pfam" id="PF01066">
    <property type="entry name" value="CDP-OH_P_transf"/>
    <property type="match status" value="1"/>
</dbReference>
<dbReference type="STRING" id="747676.F4RG34"/>
<proteinExistence type="predicted"/>
<dbReference type="RefSeq" id="XP_007408123.1">
    <property type="nucleotide sequence ID" value="XM_007408061.1"/>
</dbReference>
<dbReference type="HOGENOM" id="CLU_2498320_0_0_1"/>
<gene>
    <name evidence="1" type="ORF">MELLADRAFT_84735</name>
</gene>
<name>F4RG34_MELLP</name>
<dbReference type="KEGG" id="mlr:MELLADRAFT_84735"/>
<evidence type="ECO:0000313" key="1">
    <source>
        <dbReference type="EMBL" id="EGG08537.1"/>
    </source>
</evidence>